<evidence type="ECO:0000313" key="2">
    <source>
        <dbReference type="Proteomes" id="UP000565723"/>
    </source>
</evidence>
<comment type="caution">
    <text evidence="1">The sequence shown here is derived from an EMBL/GenBank/DDBJ whole genome shotgun (WGS) entry which is preliminary data.</text>
</comment>
<reference evidence="1 2" key="1">
    <citation type="journal article" date="2020" name="Proc. Natl. Acad. Sci. U.S.A.">
        <title>Ecological drivers of bacterial community assembly in synthetic phycospheres.</title>
        <authorList>
            <person name="Fu H."/>
            <person name="Uchimiya M."/>
            <person name="Gore J."/>
            <person name="Moran M.A."/>
        </authorList>
    </citation>
    <scope>NUCLEOTIDE SEQUENCE [LARGE SCALE GENOMIC DNA]</scope>
    <source>
        <strain evidence="1">HF-Din03</strain>
    </source>
</reference>
<dbReference type="RefSeq" id="WP_158454166.1">
    <property type="nucleotide sequence ID" value="NZ_CP076685.1"/>
</dbReference>
<evidence type="ECO:0000313" key="1">
    <source>
        <dbReference type="EMBL" id="NVK97719.1"/>
    </source>
</evidence>
<proteinExistence type="predicted"/>
<accession>A0A850LIX7</accession>
<gene>
    <name evidence="1" type="ORF">HW564_12375</name>
</gene>
<dbReference type="AlphaFoldDB" id="A0A850LIX7"/>
<name>A0A850LIX7_9RHOB</name>
<organism evidence="1 2">
    <name type="scientific">Ruegeria pomeroyi</name>
    <dbReference type="NCBI Taxonomy" id="89184"/>
    <lineage>
        <taxon>Bacteria</taxon>
        <taxon>Pseudomonadati</taxon>
        <taxon>Pseudomonadota</taxon>
        <taxon>Alphaproteobacteria</taxon>
        <taxon>Rhodobacterales</taxon>
        <taxon>Roseobacteraceae</taxon>
        <taxon>Ruegeria</taxon>
    </lineage>
</organism>
<dbReference type="EMBL" id="JABXIY010000031">
    <property type="protein sequence ID" value="NVK97719.1"/>
    <property type="molecule type" value="Genomic_DNA"/>
</dbReference>
<protein>
    <submittedName>
        <fullName evidence="1">Uncharacterized protein</fullName>
    </submittedName>
</protein>
<sequence length="45" mass="5051">MTLLTGQDGHWVLLDPDDNVIAVSNRNVPLGDNENIPREIIRPLE</sequence>
<dbReference type="Proteomes" id="UP000565723">
    <property type="component" value="Unassembled WGS sequence"/>
</dbReference>